<proteinExistence type="predicted"/>
<dbReference type="Proteomes" id="UP000215199">
    <property type="component" value="Unassembled WGS sequence"/>
</dbReference>
<dbReference type="SMART" id="SM00100">
    <property type="entry name" value="cNMP"/>
    <property type="match status" value="1"/>
</dbReference>
<dbReference type="PANTHER" id="PTHR24567:SF74">
    <property type="entry name" value="HTH-TYPE TRANSCRIPTIONAL REGULATOR ARCR"/>
    <property type="match status" value="1"/>
</dbReference>
<reference evidence="6" key="1">
    <citation type="submission" date="2017-07" db="EMBL/GenBank/DDBJ databases">
        <title>Comparative genome mining reveals phylogenetic distribution patterns of secondary metabolites in Amycolatopsis.</title>
        <authorList>
            <person name="Adamek M."/>
            <person name="Alanjary M."/>
            <person name="Sales-Ortells H."/>
            <person name="Goodfellow M."/>
            <person name="Bull A.T."/>
            <person name="Kalinowski J."/>
            <person name="Ziemert N."/>
        </authorList>
    </citation>
    <scope>NUCLEOTIDE SEQUENCE [LARGE SCALE GENOMIC DNA]</scope>
    <source>
        <strain evidence="6">H5</strain>
    </source>
</reference>
<protein>
    <recommendedName>
        <fullName evidence="4">Cyclic nucleotide-binding domain-containing protein</fullName>
    </recommendedName>
</protein>
<sequence>MENVPTAREPKTRNWPAGSFAEKLLPVALTELLELGREIRHPAGSQLIREGQEADFVLFILAGQAKVVISDGHGNDLLLSVVGPGELIGEMACMEGVARSATVISLNPVHSRKIAASTFLEFVEKRPRMAIAVASLISKRLRNADQRRLMLTASQVTARLARMIRMISPLFANVGEPTKIPLSQNEWAQLINAAEVSVQRAFRELRNSKIINTEYRTLIVPCMPCLDRFTQPQEKNVQNPIMGCGGTDRHRSE</sequence>
<keyword evidence="6" id="KW-1185">Reference proteome</keyword>
<dbReference type="OrthoDB" id="41390at2"/>
<accession>A0A229SYE3</accession>
<dbReference type="InterPro" id="IPR018490">
    <property type="entry name" value="cNMP-bd_dom_sf"/>
</dbReference>
<dbReference type="CDD" id="cd00038">
    <property type="entry name" value="CAP_ED"/>
    <property type="match status" value="1"/>
</dbReference>
<dbReference type="InterPro" id="IPR014710">
    <property type="entry name" value="RmlC-like_jellyroll"/>
</dbReference>
<dbReference type="Gene3D" id="2.60.120.10">
    <property type="entry name" value="Jelly Rolls"/>
    <property type="match status" value="1"/>
</dbReference>
<keyword evidence="1" id="KW-0805">Transcription regulation</keyword>
<organism evidence="5 6">
    <name type="scientific">Amycolatopsis vastitatis</name>
    <dbReference type="NCBI Taxonomy" id="1905142"/>
    <lineage>
        <taxon>Bacteria</taxon>
        <taxon>Bacillati</taxon>
        <taxon>Actinomycetota</taxon>
        <taxon>Actinomycetes</taxon>
        <taxon>Pseudonocardiales</taxon>
        <taxon>Pseudonocardiaceae</taxon>
        <taxon>Amycolatopsis</taxon>
    </lineage>
</organism>
<comment type="caution">
    <text evidence="5">The sequence shown here is derived from an EMBL/GenBank/DDBJ whole genome shotgun (WGS) entry which is preliminary data.</text>
</comment>
<dbReference type="Pfam" id="PF13545">
    <property type="entry name" value="HTH_Crp_2"/>
    <property type="match status" value="1"/>
</dbReference>
<gene>
    <name evidence="5" type="ORF">CF165_26935</name>
</gene>
<dbReference type="SUPFAM" id="SSF51206">
    <property type="entry name" value="cAMP-binding domain-like"/>
    <property type="match status" value="1"/>
</dbReference>
<evidence type="ECO:0000256" key="1">
    <source>
        <dbReference type="ARBA" id="ARBA00023015"/>
    </source>
</evidence>
<dbReference type="RefSeq" id="WP_093950366.1">
    <property type="nucleotide sequence ID" value="NZ_NMUL01000030.1"/>
</dbReference>
<evidence type="ECO:0000256" key="2">
    <source>
        <dbReference type="ARBA" id="ARBA00023125"/>
    </source>
</evidence>
<feature type="domain" description="Cyclic nucleotide-binding" evidence="4">
    <location>
        <begin position="20"/>
        <end position="123"/>
    </location>
</feature>
<dbReference type="GO" id="GO:0003677">
    <property type="term" value="F:DNA binding"/>
    <property type="evidence" value="ECO:0007669"/>
    <property type="project" value="UniProtKB-KW"/>
</dbReference>
<dbReference type="PANTHER" id="PTHR24567">
    <property type="entry name" value="CRP FAMILY TRANSCRIPTIONAL REGULATORY PROTEIN"/>
    <property type="match status" value="1"/>
</dbReference>
<dbReference type="PROSITE" id="PS00888">
    <property type="entry name" value="CNMP_BINDING_1"/>
    <property type="match status" value="1"/>
</dbReference>
<evidence type="ECO:0000259" key="4">
    <source>
        <dbReference type="PROSITE" id="PS50042"/>
    </source>
</evidence>
<dbReference type="EMBL" id="NMUL01000030">
    <property type="protein sequence ID" value="OXM63996.1"/>
    <property type="molecule type" value="Genomic_DNA"/>
</dbReference>
<keyword evidence="2" id="KW-0238">DNA-binding</keyword>
<dbReference type="InterPro" id="IPR012318">
    <property type="entry name" value="HTH_CRP"/>
</dbReference>
<evidence type="ECO:0000256" key="3">
    <source>
        <dbReference type="ARBA" id="ARBA00023163"/>
    </source>
</evidence>
<evidence type="ECO:0000313" key="5">
    <source>
        <dbReference type="EMBL" id="OXM63996.1"/>
    </source>
</evidence>
<dbReference type="PROSITE" id="PS50042">
    <property type="entry name" value="CNMP_BINDING_3"/>
    <property type="match status" value="1"/>
</dbReference>
<evidence type="ECO:0000313" key="6">
    <source>
        <dbReference type="Proteomes" id="UP000215199"/>
    </source>
</evidence>
<dbReference type="GO" id="GO:0005829">
    <property type="term" value="C:cytosol"/>
    <property type="evidence" value="ECO:0007669"/>
    <property type="project" value="TreeGrafter"/>
</dbReference>
<name>A0A229SYE3_9PSEU</name>
<dbReference type="GO" id="GO:0003700">
    <property type="term" value="F:DNA-binding transcription factor activity"/>
    <property type="evidence" value="ECO:0007669"/>
    <property type="project" value="TreeGrafter"/>
</dbReference>
<dbReference type="InterPro" id="IPR000595">
    <property type="entry name" value="cNMP-bd_dom"/>
</dbReference>
<dbReference type="SUPFAM" id="SSF46785">
    <property type="entry name" value="Winged helix' DNA-binding domain"/>
    <property type="match status" value="1"/>
</dbReference>
<dbReference type="Pfam" id="PF00027">
    <property type="entry name" value="cNMP_binding"/>
    <property type="match status" value="1"/>
</dbReference>
<dbReference type="InterPro" id="IPR018488">
    <property type="entry name" value="cNMP-bd_CS"/>
</dbReference>
<dbReference type="InterPro" id="IPR050397">
    <property type="entry name" value="Env_Response_Regulators"/>
</dbReference>
<dbReference type="InterPro" id="IPR036390">
    <property type="entry name" value="WH_DNA-bd_sf"/>
</dbReference>
<dbReference type="AlphaFoldDB" id="A0A229SYE3"/>
<keyword evidence="3" id="KW-0804">Transcription</keyword>